<feature type="compositionally biased region" description="Low complexity" evidence="1">
    <location>
        <begin position="251"/>
        <end position="262"/>
    </location>
</feature>
<feature type="compositionally biased region" description="Acidic residues" evidence="1">
    <location>
        <begin position="195"/>
        <end position="206"/>
    </location>
</feature>
<accession>A0ABU6Z5G4</accession>
<evidence type="ECO:0000313" key="3">
    <source>
        <dbReference type="Proteomes" id="UP001341840"/>
    </source>
</evidence>
<evidence type="ECO:0000256" key="1">
    <source>
        <dbReference type="SAM" id="MobiDB-lite"/>
    </source>
</evidence>
<dbReference type="EMBL" id="JASCZI010271915">
    <property type="protein sequence ID" value="MED6217509.1"/>
    <property type="molecule type" value="Genomic_DNA"/>
</dbReference>
<reference evidence="2 3" key="1">
    <citation type="journal article" date="2023" name="Plants (Basel)">
        <title>Bridging the Gap: Combining Genomics and Transcriptomics Approaches to Understand Stylosanthes scabra, an Orphan Legume from the Brazilian Caatinga.</title>
        <authorList>
            <person name="Ferreira-Neto J.R.C."/>
            <person name="da Silva M.D."/>
            <person name="Binneck E."/>
            <person name="de Melo N.F."/>
            <person name="da Silva R.H."/>
            <person name="de Melo A.L.T.M."/>
            <person name="Pandolfi V."/>
            <person name="Bustamante F.O."/>
            <person name="Brasileiro-Vidal A.C."/>
            <person name="Benko-Iseppon A.M."/>
        </authorList>
    </citation>
    <scope>NUCLEOTIDE SEQUENCE [LARGE SCALE GENOMIC DNA]</scope>
    <source>
        <tissue evidence="2">Leaves</tissue>
    </source>
</reference>
<protein>
    <submittedName>
        <fullName evidence="2">Uncharacterized protein</fullName>
    </submittedName>
</protein>
<dbReference type="Proteomes" id="UP001341840">
    <property type="component" value="Unassembled WGS sequence"/>
</dbReference>
<keyword evidence="3" id="KW-1185">Reference proteome</keyword>
<feature type="compositionally biased region" description="Polar residues" evidence="1">
    <location>
        <begin position="214"/>
        <end position="236"/>
    </location>
</feature>
<comment type="caution">
    <text evidence="2">The sequence shown here is derived from an EMBL/GenBank/DDBJ whole genome shotgun (WGS) entry which is preliminary data.</text>
</comment>
<name>A0ABU6Z5G4_9FABA</name>
<feature type="region of interest" description="Disordered" evidence="1">
    <location>
        <begin position="167"/>
        <end position="262"/>
    </location>
</feature>
<gene>
    <name evidence="2" type="ORF">PIB30_018319</name>
</gene>
<organism evidence="2 3">
    <name type="scientific">Stylosanthes scabra</name>
    <dbReference type="NCBI Taxonomy" id="79078"/>
    <lineage>
        <taxon>Eukaryota</taxon>
        <taxon>Viridiplantae</taxon>
        <taxon>Streptophyta</taxon>
        <taxon>Embryophyta</taxon>
        <taxon>Tracheophyta</taxon>
        <taxon>Spermatophyta</taxon>
        <taxon>Magnoliopsida</taxon>
        <taxon>eudicotyledons</taxon>
        <taxon>Gunneridae</taxon>
        <taxon>Pentapetalae</taxon>
        <taxon>rosids</taxon>
        <taxon>fabids</taxon>
        <taxon>Fabales</taxon>
        <taxon>Fabaceae</taxon>
        <taxon>Papilionoideae</taxon>
        <taxon>50 kb inversion clade</taxon>
        <taxon>dalbergioids sensu lato</taxon>
        <taxon>Dalbergieae</taxon>
        <taxon>Pterocarpus clade</taxon>
        <taxon>Stylosanthes</taxon>
    </lineage>
</organism>
<sequence>MAKEDSFLALVHHDGEIKHRSREGVKFTDKNPTNVFITTRTRLADLQRSIQRKICANGRKRLGMIYYRIPISVVAQGVKYGCFAIEADEDLQVLFHCRRQFPEVRITKLFVEMLAPLVSSGGSAPNPHSANVAGSSRLVIQPEPEAQLVASPTFGIYNEAEAGDTVTGAPQGLCAPPVQREPDPGVEEALRANDSDDEPQFIDGDSDDNRGPVPNQQGSASSSRTQQYPPHLSNLNFDALSGPGRPQDEPSSGTQGSQGSNNQAKFEIGQTFVYKEVVVLAVKNYNIHRGVEYRVRWSQIMLSTSDNASNSDRGVIGSFD</sequence>
<proteinExistence type="predicted"/>
<evidence type="ECO:0000313" key="2">
    <source>
        <dbReference type="EMBL" id="MED6217509.1"/>
    </source>
</evidence>
<feature type="compositionally biased region" description="Basic and acidic residues" evidence="1">
    <location>
        <begin position="180"/>
        <end position="194"/>
    </location>
</feature>